<organism evidence="1 2">
    <name type="scientific">Helicobacter typhlonius</name>
    <dbReference type="NCBI Taxonomy" id="76936"/>
    <lineage>
        <taxon>Bacteria</taxon>
        <taxon>Pseudomonadati</taxon>
        <taxon>Campylobacterota</taxon>
        <taxon>Epsilonproteobacteria</taxon>
        <taxon>Campylobacterales</taxon>
        <taxon>Helicobacteraceae</taxon>
        <taxon>Helicobacter</taxon>
    </lineage>
</organism>
<dbReference type="KEGG" id="hty:BN2458_PEG1826"/>
<dbReference type="AlphaFoldDB" id="A0A0S4PWV2"/>
<protein>
    <submittedName>
        <fullName evidence="1">Uncharacterized protein</fullName>
    </submittedName>
</protein>
<dbReference type="PATRIC" id="fig|76936.10.peg.1781"/>
<dbReference type="Proteomes" id="UP000064525">
    <property type="component" value="Chromosome I"/>
</dbReference>
<accession>A0A0S4PWV2</accession>
<dbReference type="GeneID" id="78152342"/>
<sequence>MRGFIQFFRFYDYKGGVASKRLGFRIIKKDNVATLLIAGFPLLQKKVLITQTGGGYSVSAEIIDVIYRFCGFPVFKTFKYKKLNNKTPYLRQNYLLSLGLCKMSDSELFEKTQNLCKNMDSKSKQIVHRIISRTKEADLSPTNKVFCLTQDEREKLEYIHNDYRANICKVTSNIFCLSGLFSSYKAF</sequence>
<gene>
    <name evidence="1" type="ORF">BN2458_PEG1826</name>
</gene>
<dbReference type="RefSeq" id="WP_231944773.1">
    <property type="nucleotide sequence ID" value="NZ_CAOMJD010000016.1"/>
</dbReference>
<evidence type="ECO:0000313" key="2">
    <source>
        <dbReference type="Proteomes" id="UP000064525"/>
    </source>
</evidence>
<reference evidence="2" key="1">
    <citation type="submission" date="2015-11" db="EMBL/GenBank/DDBJ databases">
        <authorList>
            <person name="Anvar S.Y."/>
        </authorList>
    </citation>
    <scope>NUCLEOTIDE SEQUENCE [LARGE SCALE GENOMIC DNA]</scope>
</reference>
<proteinExistence type="predicted"/>
<dbReference type="EMBL" id="LN907858">
    <property type="protein sequence ID" value="CUU40709.1"/>
    <property type="molecule type" value="Genomic_DNA"/>
</dbReference>
<name>A0A0S4PWV2_9HELI</name>
<evidence type="ECO:0000313" key="1">
    <source>
        <dbReference type="EMBL" id="CUU40709.1"/>
    </source>
</evidence>